<protein>
    <submittedName>
        <fullName evidence="2">Phosphotransferase</fullName>
    </submittedName>
</protein>
<sequence>MINVQWSEQEPSFAEWLNQGMDITFREITTGFEADILLLQKKDEPKYVLKVWKQLFNSQAHQQYKFLFNAQIAGLPVPTPVGWGRTDTGTEVLATDFSGYPVDKPSKRQIEQFARVLYQIHHTPTHHLGLDSDTGGEIIDIIINQYFPDIEQHQDIMIILESLRGTYPDRERRLIHGDFNLGNILLKDHEITIIDWTNVQVGDIRYDVAWSAVLLLISLGENEYNWFKSAYLSQQPFEDIELNVFESIAALRWLLLNRIVSFPNGEEKSKELQCFLEKRLPINFKLR</sequence>
<organism evidence="2 3">
    <name type="scientific">Paenibacillus agri</name>
    <dbReference type="NCBI Taxonomy" id="2744309"/>
    <lineage>
        <taxon>Bacteria</taxon>
        <taxon>Bacillati</taxon>
        <taxon>Bacillota</taxon>
        <taxon>Bacilli</taxon>
        <taxon>Bacillales</taxon>
        <taxon>Paenibacillaceae</taxon>
        <taxon>Paenibacillus</taxon>
    </lineage>
</organism>
<accession>A0A850ETK0</accession>
<gene>
    <name evidence="2" type="ORF">HPT30_21955</name>
</gene>
<dbReference type="Pfam" id="PF01636">
    <property type="entry name" value="APH"/>
    <property type="match status" value="1"/>
</dbReference>
<feature type="domain" description="Aminoglycoside phosphotransferase" evidence="1">
    <location>
        <begin position="25"/>
        <end position="212"/>
    </location>
</feature>
<proteinExistence type="predicted"/>
<keyword evidence="3" id="KW-1185">Reference proteome</keyword>
<keyword evidence="2" id="KW-0808">Transferase</keyword>
<reference evidence="2" key="1">
    <citation type="submission" date="2020-06" db="EMBL/GenBank/DDBJ databases">
        <title>Paenibacillus sp. nov., isolated from soil.</title>
        <authorList>
            <person name="Seo Y.L."/>
        </authorList>
    </citation>
    <scope>NUCLEOTIDE SEQUENCE [LARGE SCALE GENOMIC DNA]</scope>
    <source>
        <strain evidence="2">JW14</strain>
    </source>
</reference>
<dbReference type="GO" id="GO:0016740">
    <property type="term" value="F:transferase activity"/>
    <property type="evidence" value="ECO:0007669"/>
    <property type="project" value="UniProtKB-KW"/>
</dbReference>
<dbReference type="InterPro" id="IPR011009">
    <property type="entry name" value="Kinase-like_dom_sf"/>
</dbReference>
<comment type="caution">
    <text evidence="2">The sequence shown here is derived from an EMBL/GenBank/DDBJ whole genome shotgun (WGS) entry which is preliminary data.</text>
</comment>
<dbReference type="InterPro" id="IPR002575">
    <property type="entry name" value="Aminoglycoside_PTrfase"/>
</dbReference>
<dbReference type="Gene3D" id="3.90.1200.10">
    <property type="match status" value="1"/>
</dbReference>
<evidence type="ECO:0000313" key="2">
    <source>
        <dbReference type="EMBL" id="NUU63019.1"/>
    </source>
</evidence>
<dbReference type="Proteomes" id="UP000564806">
    <property type="component" value="Unassembled WGS sequence"/>
</dbReference>
<name>A0A850ETK0_9BACL</name>
<dbReference type="EMBL" id="JABWCS010000217">
    <property type="protein sequence ID" value="NUU63019.1"/>
    <property type="molecule type" value="Genomic_DNA"/>
</dbReference>
<evidence type="ECO:0000313" key="3">
    <source>
        <dbReference type="Proteomes" id="UP000564806"/>
    </source>
</evidence>
<dbReference type="SUPFAM" id="SSF56112">
    <property type="entry name" value="Protein kinase-like (PK-like)"/>
    <property type="match status" value="1"/>
</dbReference>
<evidence type="ECO:0000259" key="1">
    <source>
        <dbReference type="Pfam" id="PF01636"/>
    </source>
</evidence>
<dbReference type="RefSeq" id="WP_175373454.1">
    <property type="nucleotide sequence ID" value="NZ_JABWCS010000217.1"/>
</dbReference>
<dbReference type="AlphaFoldDB" id="A0A850ETK0"/>